<dbReference type="Proteomes" id="UP001174932">
    <property type="component" value="Unassembled WGS sequence"/>
</dbReference>
<comment type="caution">
    <text evidence="2">The sequence shown here is derived from an EMBL/GenBank/DDBJ whole genome shotgun (WGS) entry which is preliminary data.</text>
</comment>
<dbReference type="RefSeq" id="WP_304375385.1">
    <property type="nucleotide sequence ID" value="NZ_JAUOZU010000005.1"/>
</dbReference>
<evidence type="ECO:0000313" key="3">
    <source>
        <dbReference type="Proteomes" id="UP001174932"/>
    </source>
</evidence>
<protein>
    <recommendedName>
        <fullName evidence="4">Lipoprotein</fullName>
    </recommendedName>
</protein>
<proteinExistence type="predicted"/>
<evidence type="ECO:0000313" key="2">
    <source>
        <dbReference type="EMBL" id="MDO6963478.1"/>
    </source>
</evidence>
<keyword evidence="1" id="KW-0732">Signal</keyword>
<gene>
    <name evidence="2" type="ORF">Q4481_05890</name>
</gene>
<name>A0ABT8YIF5_9HYPH</name>
<keyword evidence="3" id="KW-1185">Reference proteome</keyword>
<reference evidence="2" key="2">
    <citation type="submission" date="2023-07" db="EMBL/GenBank/DDBJ databases">
        <authorList>
            <person name="Shen H."/>
        </authorList>
    </citation>
    <scope>NUCLEOTIDE SEQUENCE</scope>
    <source>
        <strain evidence="2">TNR-22</strain>
    </source>
</reference>
<evidence type="ECO:0008006" key="4">
    <source>
        <dbReference type="Google" id="ProtNLM"/>
    </source>
</evidence>
<evidence type="ECO:0000256" key="1">
    <source>
        <dbReference type="SAM" id="SignalP"/>
    </source>
</evidence>
<sequence>MAKKLLSLLGVAMLLPLAGCITSVRDIDFYDNGSTDADRFVEQTTPVWNRRRVVTTQVVYEADSDYPLVKKN</sequence>
<organism evidence="2 3">
    <name type="scientific">Rhizobium alvei</name>
    <dbReference type="NCBI Taxonomy" id="1132659"/>
    <lineage>
        <taxon>Bacteria</taxon>
        <taxon>Pseudomonadati</taxon>
        <taxon>Pseudomonadota</taxon>
        <taxon>Alphaproteobacteria</taxon>
        <taxon>Hyphomicrobiales</taxon>
        <taxon>Rhizobiaceae</taxon>
        <taxon>Rhizobium/Agrobacterium group</taxon>
        <taxon>Rhizobium</taxon>
    </lineage>
</organism>
<reference evidence="2" key="1">
    <citation type="journal article" date="2015" name="Int. J. Syst. Evol. Microbiol.">
        <title>Rhizobium alvei sp. nov., isolated from a freshwater river.</title>
        <authorList>
            <person name="Sheu S.Y."/>
            <person name="Huang H.W."/>
            <person name="Young C.C."/>
            <person name="Chen W.M."/>
        </authorList>
    </citation>
    <scope>NUCLEOTIDE SEQUENCE</scope>
    <source>
        <strain evidence="2">TNR-22</strain>
    </source>
</reference>
<feature type="chain" id="PRO_5045055292" description="Lipoprotein" evidence="1">
    <location>
        <begin position="19"/>
        <end position="72"/>
    </location>
</feature>
<dbReference type="EMBL" id="JAUOZU010000005">
    <property type="protein sequence ID" value="MDO6963478.1"/>
    <property type="molecule type" value="Genomic_DNA"/>
</dbReference>
<accession>A0ABT8YIF5</accession>
<feature type="signal peptide" evidence="1">
    <location>
        <begin position="1"/>
        <end position="18"/>
    </location>
</feature>